<feature type="compositionally biased region" description="Polar residues" evidence="1">
    <location>
        <begin position="123"/>
        <end position="133"/>
    </location>
</feature>
<dbReference type="HOGENOM" id="CLU_404987_0_0_1"/>
<feature type="region of interest" description="Disordered" evidence="1">
    <location>
        <begin position="1"/>
        <end position="237"/>
    </location>
</feature>
<feature type="compositionally biased region" description="Low complexity" evidence="1">
    <location>
        <begin position="221"/>
        <end position="233"/>
    </location>
</feature>
<evidence type="ECO:0000256" key="1">
    <source>
        <dbReference type="SAM" id="MobiDB-lite"/>
    </source>
</evidence>
<name>A0A0C9VEM0_SPHS4</name>
<protein>
    <submittedName>
        <fullName evidence="2">Uncharacterized protein</fullName>
    </submittedName>
</protein>
<organism evidence="2 3">
    <name type="scientific">Sphaerobolus stellatus (strain SS14)</name>
    <dbReference type="NCBI Taxonomy" id="990650"/>
    <lineage>
        <taxon>Eukaryota</taxon>
        <taxon>Fungi</taxon>
        <taxon>Dikarya</taxon>
        <taxon>Basidiomycota</taxon>
        <taxon>Agaricomycotina</taxon>
        <taxon>Agaricomycetes</taxon>
        <taxon>Phallomycetidae</taxon>
        <taxon>Geastrales</taxon>
        <taxon>Sphaerobolaceae</taxon>
        <taxon>Sphaerobolus</taxon>
    </lineage>
</organism>
<evidence type="ECO:0000313" key="2">
    <source>
        <dbReference type="EMBL" id="KIJ35856.1"/>
    </source>
</evidence>
<feature type="compositionally biased region" description="Polar residues" evidence="1">
    <location>
        <begin position="66"/>
        <end position="76"/>
    </location>
</feature>
<sequence length="679" mass="76488">MDRGTQHRSRAGSETSTHGSRDDNAERGSVGRAYQDFPQDARTEEELSEDGAAAETRIGMCGVVTQPRTVRFSSNAEDFEDKSATITGRSGVRSESEGRSDSPRMEDSSKDISEARERITIVQDDSNIEGSATSRKEGKKPEVAPKMEIQQSRKFVSESPAKNKTDRKGRRSHSQLPMGGWLFENIGSSGDPDDGSSGSSSDGDDREDKNRKNLRESTPYEGGETKSSSTGSSRVAKLKPPEPFVYDGIQDFDKFELWCFGVAKWVDITGIDERMALKYLSSYLAGKAGRFYMSHVARVQLRDRLLAMEQGNRSVRDFKRELERLGTWLSDVTGKDMAIQFWKGIHPYLRVELAGEDMDHENSSLEELTKYATRFENRENLRQEELRNMSGSQAGNWRRNYQPQRFDFEIKHIPGKENTVADALYHMYSNEQPGTVRTESKYVSETDNKEDGWGFNVPQRRDLSEAIYTGRVIKAEYALNLNTLKGSKMKKSDGLTSERSFWMNTRQTKRNNLLNMSGSEELVVRPAGSRVQIPELEGSSWKPRRVQNRQGELEKGIQRHVRQGSDAREAVAQTTDQPDILSGESLMAADKIGSSEYQAPNQNQGLTSSFNTITEVQIPQCLKEQYHSDEFFSKVIKDIGNYKNFEWEAGLLSLKTDGKALLCIPDVTIGGHKVMYFTG</sequence>
<feature type="compositionally biased region" description="Basic and acidic residues" evidence="1">
    <location>
        <begin position="206"/>
        <end position="215"/>
    </location>
</feature>
<accession>A0A0C9VEM0</accession>
<evidence type="ECO:0000313" key="3">
    <source>
        <dbReference type="Proteomes" id="UP000054279"/>
    </source>
</evidence>
<reference evidence="2 3" key="1">
    <citation type="submission" date="2014-06" db="EMBL/GenBank/DDBJ databases">
        <title>Evolutionary Origins and Diversification of the Mycorrhizal Mutualists.</title>
        <authorList>
            <consortium name="DOE Joint Genome Institute"/>
            <consortium name="Mycorrhizal Genomics Consortium"/>
            <person name="Kohler A."/>
            <person name="Kuo A."/>
            <person name="Nagy L.G."/>
            <person name="Floudas D."/>
            <person name="Copeland A."/>
            <person name="Barry K.W."/>
            <person name="Cichocki N."/>
            <person name="Veneault-Fourrey C."/>
            <person name="LaButti K."/>
            <person name="Lindquist E.A."/>
            <person name="Lipzen A."/>
            <person name="Lundell T."/>
            <person name="Morin E."/>
            <person name="Murat C."/>
            <person name="Riley R."/>
            <person name="Ohm R."/>
            <person name="Sun H."/>
            <person name="Tunlid A."/>
            <person name="Henrissat B."/>
            <person name="Grigoriev I.V."/>
            <person name="Hibbett D.S."/>
            <person name="Martin F."/>
        </authorList>
    </citation>
    <scope>NUCLEOTIDE SEQUENCE [LARGE SCALE GENOMIC DNA]</scope>
    <source>
        <strain evidence="2 3">SS14</strain>
    </source>
</reference>
<feature type="compositionally biased region" description="Basic and acidic residues" evidence="1">
    <location>
        <begin position="134"/>
        <end position="145"/>
    </location>
</feature>
<feature type="compositionally biased region" description="Low complexity" evidence="1">
    <location>
        <begin position="187"/>
        <end position="201"/>
    </location>
</feature>
<dbReference type="AlphaFoldDB" id="A0A0C9VEM0"/>
<dbReference type="OrthoDB" id="3267748at2759"/>
<proteinExistence type="predicted"/>
<feature type="compositionally biased region" description="Basic residues" evidence="1">
    <location>
        <begin position="1"/>
        <end position="10"/>
    </location>
</feature>
<dbReference type="Proteomes" id="UP000054279">
    <property type="component" value="Unassembled WGS sequence"/>
</dbReference>
<feature type="compositionally biased region" description="Basic and acidic residues" evidence="1">
    <location>
        <begin position="92"/>
        <end position="119"/>
    </location>
</feature>
<gene>
    <name evidence="2" type="ORF">M422DRAFT_261808</name>
</gene>
<keyword evidence="3" id="KW-1185">Reference proteome</keyword>
<dbReference type="EMBL" id="KN837184">
    <property type="protein sequence ID" value="KIJ35856.1"/>
    <property type="molecule type" value="Genomic_DNA"/>
</dbReference>